<reference evidence="1 2" key="1">
    <citation type="journal article" date="2016" name="Sci. Rep.">
        <title>Metabolic traits of an uncultured archaeal lineage -MSBL1- from brine pools of the Red Sea.</title>
        <authorList>
            <person name="Mwirichia R."/>
            <person name="Alam I."/>
            <person name="Rashid M."/>
            <person name="Vinu M."/>
            <person name="Ba-Alawi W."/>
            <person name="Anthony Kamau A."/>
            <person name="Kamanda Ngugi D."/>
            <person name="Goker M."/>
            <person name="Klenk H.P."/>
            <person name="Bajic V."/>
            <person name="Stingl U."/>
        </authorList>
    </citation>
    <scope>NUCLEOTIDE SEQUENCE [LARGE SCALE GENOMIC DNA]</scope>
    <source>
        <strain evidence="1">SCGC-AAA259J03</strain>
    </source>
</reference>
<gene>
    <name evidence="1" type="ORF">AKJ39_01910</name>
</gene>
<protein>
    <submittedName>
        <fullName evidence="1">Uncharacterized protein</fullName>
    </submittedName>
</protein>
<dbReference type="Proteomes" id="UP000070257">
    <property type="component" value="Unassembled WGS sequence"/>
</dbReference>
<evidence type="ECO:0000313" key="2">
    <source>
        <dbReference type="Proteomes" id="UP000070257"/>
    </source>
</evidence>
<evidence type="ECO:0000313" key="1">
    <source>
        <dbReference type="EMBL" id="KXA98471.1"/>
    </source>
</evidence>
<accession>A0A656YX41</accession>
<proteinExistence type="predicted"/>
<keyword evidence="2" id="KW-1185">Reference proteome</keyword>
<feature type="non-terminal residue" evidence="1">
    <location>
        <position position="88"/>
    </location>
</feature>
<comment type="caution">
    <text evidence="1">The sequence shown here is derived from an EMBL/GenBank/DDBJ whole genome shotgun (WGS) entry which is preliminary data.</text>
</comment>
<organism evidence="1 2">
    <name type="scientific">candidate division MSBL1 archaeon SCGC-AAA259J03</name>
    <dbReference type="NCBI Taxonomy" id="1698269"/>
    <lineage>
        <taxon>Archaea</taxon>
        <taxon>Methanobacteriati</taxon>
        <taxon>Methanobacteriota</taxon>
        <taxon>candidate division MSBL1</taxon>
    </lineage>
</organism>
<dbReference type="AlphaFoldDB" id="A0A656YX41"/>
<sequence length="88" mass="10432">METFGIPLLIFSFSEGGMFWEICWSFDCLEGDGVGWKGKRWCQRENGMVSIGIDWRWLWFRKNLDHPVCEGFGGHVNFRVFAEFFRDL</sequence>
<dbReference type="EMBL" id="LHXT01000020">
    <property type="protein sequence ID" value="KXA98471.1"/>
    <property type="molecule type" value="Genomic_DNA"/>
</dbReference>
<name>A0A656YX41_9EURY</name>